<keyword evidence="2" id="KW-1185">Reference proteome</keyword>
<dbReference type="Proteomes" id="UP000683360">
    <property type="component" value="Unassembled WGS sequence"/>
</dbReference>
<dbReference type="AlphaFoldDB" id="A0A8S3V2X0"/>
<proteinExistence type="predicted"/>
<name>A0A8S3V2X0_MYTED</name>
<reference evidence="1" key="1">
    <citation type="submission" date="2021-03" db="EMBL/GenBank/DDBJ databases">
        <authorList>
            <person name="Bekaert M."/>
        </authorList>
    </citation>
    <scope>NUCLEOTIDE SEQUENCE</scope>
</reference>
<accession>A0A8S3V2X0</accession>
<organism evidence="1 2">
    <name type="scientific">Mytilus edulis</name>
    <name type="common">Blue mussel</name>
    <dbReference type="NCBI Taxonomy" id="6550"/>
    <lineage>
        <taxon>Eukaryota</taxon>
        <taxon>Metazoa</taxon>
        <taxon>Spiralia</taxon>
        <taxon>Lophotrochozoa</taxon>
        <taxon>Mollusca</taxon>
        <taxon>Bivalvia</taxon>
        <taxon>Autobranchia</taxon>
        <taxon>Pteriomorphia</taxon>
        <taxon>Mytilida</taxon>
        <taxon>Mytiloidea</taxon>
        <taxon>Mytilidae</taxon>
        <taxon>Mytilinae</taxon>
        <taxon>Mytilus</taxon>
    </lineage>
</organism>
<evidence type="ECO:0000313" key="1">
    <source>
        <dbReference type="EMBL" id="CAG2251944.1"/>
    </source>
</evidence>
<sequence length="678" mass="77060">MVYIYLELYDLSKFHYDISLVDCEFGKQDGVYLFGVVRLDYDIEDLKYKRQYVVNLQLSVCFEDKGPCTISIPVLTNAILPKSVCDWKSNFIDPEFSFNKFMKEEIGLSFGDSLTDYQRKQLMESLGISDFMMDIPCSLTPYPSNGWTNDCDTLTSDLPLLPGTTVCHIQESCSSVSCCFNVDKIGQSFQASVDIDLCRSLLTVSIEKFTLQKNLFDFQWGTPVGMWLFGLLRLELTVNDLESEGDYLVDMTLKACLDADVSIPCYQTIVVFKDYKLPKSVCDWNVIFPVKDFSLDSWISENGLSQNVDLLPQWAVLQLMQLWGISRFVEDNTCSGDLLDTSSDCNFSAPDLPVWLSCSMPSSCNGIECCVDLPSLNKSVAVTLKIENCRNTLQLQVGQQTTKIKLNQFVFDKDHTFSLFGIVNIMYRIVDLDDQYKVDLNMSICYADTYPCDYNMILWTDTLINKTMCELSAGFLDSEFSIDTWLRNRGLTLNSTISDVVANNLLMVLGLPDYMDFSDKCNLTTSPYVDVEDGQVNETSNNVTLPLLPDEISCFISPSQSEVSCCVEVDILKRSLQTSLTLDTCTYKLTVRIENLHHEINLLNYIWAVIDMIELHLYYRFTVYNIPSERKFLVDASIKLCFEAKDNTCLKEYTVLNNADFMYADCNDSVTVPFGGKF</sequence>
<dbReference type="EMBL" id="CAJPWZ010003102">
    <property type="protein sequence ID" value="CAG2251944.1"/>
    <property type="molecule type" value="Genomic_DNA"/>
</dbReference>
<gene>
    <name evidence="1" type="ORF">MEDL_63454</name>
</gene>
<dbReference type="OrthoDB" id="6109072at2759"/>
<evidence type="ECO:0000313" key="2">
    <source>
        <dbReference type="Proteomes" id="UP000683360"/>
    </source>
</evidence>
<protein>
    <submittedName>
        <fullName evidence="1">Uncharacterized protein</fullName>
    </submittedName>
</protein>
<comment type="caution">
    <text evidence="1">The sequence shown here is derived from an EMBL/GenBank/DDBJ whole genome shotgun (WGS) entry which is preliminary data.</text>
</comment>